<dbReference type="Pfam" id="PF00078">
    <property type="entry name" value="RVT_1"/>
    <property type="match status" value="1"/>
</dbReference>
<dbReference type="InterPro" id="IPR000477">
    <property type="entry name" value="RT_dom"/>
</dbReference>
<accession>A0A6S7KMQ8</accession>
<name>A0A6S7KMQ8_PARCT</name>
<sequence length="457" mass="48598">MFTSAGGGRSGASKYFVFGAGSESNTPQTLKRASKKLQYQGVSIMPISIGSDVSPLRSIASEPVRDFYRTTADASSLETDLHTQVISSVVPGLRRTYREGGKMDILLGIPEGDQTRDSFAQIKSFAQRYASGYQLGSSDVRMGVFSYSDTAKSVVQLADGISSTTINNALQSLGHGGGGNRKDVALQYASDVFSRSGRSGVKKSVVLLSNGASSSGSADLSGISETLSGMDIYPVAVGPDARVDGAKISKDYIYYEDFPKLIDSGPFEITNKIVQAGTSVTTNGGTTPTGTPDTDKGAKGQKGQPVQTQRVVVDGVASTWSPVTSGVPQGSILGPLLFVIFINDLPDVVQNGTETALYADDTKLHNTISSTDDCKCLQQSLTNLNCWSVQNNIRFNASKCKVLTITRKKTPVTYDYKLGTESLTRVDSEKDLGVITSSGLSWELQINCVISKANKML</sequence>
<feature type="region of interest" description="Disordered" evidence="1">
    <location>
        <begin position="278"/>
        <end position="306"/>
    </location>
</feature>
<dbReference type="PROSITE" id="PS50234">
    <property type="entry name" value="VWFA"/>
    <property type="match status" value="2"/>
</dbReference>
<organism evidence="2 3">
    <name type="scientific">Paramuricea clavata</name>
    <name type="common">Red gorgonian</name>
    <name type="synonym">Violescent sea-whip</name>
    <dbReference type="NCBI Taxonomy" id="317549"/>
    <lineage>
        <taxon>Eukaryota</taxon>
        <taxon>Metazoa</taxon>
        <taxon>Cnidaria</taxon>
        <taxon>Anthozoa</taxon>
        <taxon>Octocorallia</taxon>
        <taxon>Malacalcyonacea</taxon>
        <taxon>Plexauridae</taxon>
        <taxon>Paramuricea</taxon>
    </lineage>
</organism>
<evidence type="ECO:0000256" key="1">
    <source>
        <dbReference type="SAM" id="MobiDB-lite"/>
    </source>
</evidence>
<dbReference type="EMBL" id="CACRXK020016158">
    <property type="protein sequence ID" value="CAB4029413.1"/>
    <property type="molecule type" value="Genomic_DNA"/>
</dbReference>
<dbReference type="PANTHER" id="PTHR33332">
    <property type="entry name" value="REVERSE TRANSCRIPTASE DOMAIN-CONTAINING PROTEIN"/>
    <property type="match status" value="1"/>
</dbReference>
<dbReference type="SMART" id="SM00327">
    <property type="entry name" value="VWA"/>
    <property type="match status" value="1"/>
</dbReference>
<reference evidence="2" key="1">
    <citation type="submission" date="2020-04" db="EMBL/GenBank/DDBJ databases">
        <authorList>
            <person name="Alioto T."/>
            <person name="Alioto T."/>
            <person name="Gomez Garrido J."/>
        </authorList>
    </citation>
    <scope>NUCLEOTIDE SEQUENCE</scope>
    <source>
        <strain evidence="2">A484AB</strain>
    </source>
</reference>
<dbReference type="Proteomes" id="UP001152795">
    <property type="component" value="Unassembled WGS sequence"/>
</dbReference>
<protein>
    <submittedName>
        <fullName evidence="2">Uncharacterized protein</fullName>
    </submittedName>
</protein>
<keyword evidence="3" id="KW-1185">Reference proteome</keyword>
<proteinExistence type="predicted"/>
<dbReference type="OrthoDB" id="6132182at2759"/>
<feature type="compositionally biased region" description="Low complexity" evidence="1">
    <location>
        <begin position="278"/>
        <end position="292"/>
    </location>
</feature>
<dbReference type="InterPro" id="IPR002035">
    <property type="entry name" value="VWF_A"/>
</dbReference>
<dbReference type="CDD" id="cd00198">
    <property type="entry name" value="vWFA"/>
    <property type="match status" value="1"/>
</dbReference>
<gene>
    <name evidence="2" type="ORF">PACLA_8A070425</name>
</gene>
<dbReference type="Pfam" id="PF00092">
    <property type="entry name" value="VWA"/>
    <property type="match status" value="1"/>
</dbReference>
<dbReference type="AlphaFoldDB" id="A0A6S7KMQ8"/>
<dbReference type="SUPFAM" id="SSF53300">
    <property type="entry name" value="vWA-like"/>
    <property type="match status" value="2"/>
</dbReference>
<dbReference type="Gene3D" id="3.40.50.410">
    <property type="entry name" value="von Willebrand factor, type A domain"/>
    <property type="match status" value="2"/>
</dbReference>
<evidence type="ECO:0000313" key="2">
    <source>
        <dbReference type="EMBL" id="CAB4029413.1"/>
    </source>
</evidence>
<dbReference type="InterPro" id="IPR036465">
    <property type="entry name" value="vWFA_dom_sf"/>
</dbReference>
<comment type="caution">
    <text evidence="2">The sequence shown here is derived from an EMBL/GenBank/DDBJ whole genome shotgun (WGS) entry which is preliminary data.</text>
</comment>
<feature type="non-terminal residue" evidence="2">
    <location>
        <position position="457"/>
    </location>
</feature>
<evidence type="ECO:0000313" key="3">
    <source>
        <dbReference type="Proteomes" id="UP001152795"/>
    </source>
</evidence>